<reference evidence="1 2" key="1">
    <citation type="submission" date="2019-01" db="EMBL/GenBank/DDBJ databases">
        <title>Genome sequence of the Antarctic species Gelidibacter gilvus ACAM 158(T).</title>
        <authorList>
            <person name="Bowman J.P."/>
        </authorList>
    </citation>
    <scope>NUCLEOTIDE SEQUENCE [LARGE SCALE GENOMIC DNA]</scope>
    <source>
        <strain evidence="1 2">IC158</strain>
    </source>
</reference>
<protein>
    <submittedName>
        <fullName evidence="1">Uncharacterized protein</fullName>
    </submittedName>
</protein>
<proteinExistence type="predicted"/>
<dbReference type="AlphaFoldDB" id="A0A4Q0XPI8"/>
<dbReference type="Proteomes" id="UP000289792">
    <property type="component" value="Unassembled WGS sequence"/>
</dbReference>
<gene>
    <name evidence="1" type="ORF">ESZ48_04065</name>
</gene>
<name>A0A4Q0XPI8_9FLAO</name>
<keyword evidence="2" id="KW-1185">Reference proteome</keyword>
<evidence type="ECO:0000313" key="2">
    <source>
        <dbReference type="Proteomes" id="UP000289792"/>
    </source>
</evidence>
<organism evidence="1 2">
    <name type="scientific">Gelidibacter gilvus</name>
    <dbReference type="NCBI Taxonomy" id="59602"/>
    <lineage>
        <taxon>Bacteria</taxon>
        <taxon>Pseudomonadati</taxon>
        <taxon>Bacteroidota</taxon>
        <taxon>Flavobacteriia</taxon>
        <taxon>Flavobacteriales</taxon>
        <taxon>Flavobacteriaceae</taxon>
        <taxon>Gelidibacter</taxon>
    </lineage>
</organism>
<dbReference type="EMBL" id="SDDZ01000001">
    <property type="protein sequence ID" value="RXJ52873.1"/>
    <property type="molecule type" value="Genomic_DNA"/>
</dbReference>
<accession>A0A4Q0XPI8</accession>
<sequence>MATLEKKKELADWLMALENEDILNKIVDLKNKSTLDLENKFKNGLEIENFRSEIKERIKNYSSRK</sequence>
<comment type="caution">
    <text evidence="1">The sequence shown here is derived from an EMBL/GenBank/DDBJ whole genome shotgun (WGS) entry which is preliminary data.</text>
</comment>
<dbReference type="RefSeq" id="WP_129016007.1">
    <property type="nucleotide sequence ID" value="NZ_SDDZ01000001.1"/>
</dbReference>
<evidence type="ECO:0000313" key="1">
    <source>
        <dbReference type="EMBL" id="RXJ52873.1"/>
    </source>
</evidence>